<feature type="compositionally biased region" description="Low complexity" evidence="1">
    <location>
        <begin position="368"/>
        <end position="384"/>
    </location>
</feature>
<accession>A0A0D7ATY7</accession>
<protein>
    <submittedName>
        <fullName evidence="2">Uncharacterized protein</fullName>
    </submittedName>
</protein>
<feature type="compositionally biased region" description="Low complexity" evidence="1">
    <location>
        <begin position="393"/>
        <end position="406"/>
    </location>
</feature>
<dbReference type="Proteomes" id="UP000054007">
    <property type="component" value="Unassembled WGS sequence"/>
</dbReference>
<reference evidence="2 3" key="1">
    <citation type="journal article" date="2015" name="Fungal Genet. Biol.">
        <title>Evolution of novel wood decay mechanisms in Agaricales revealed by the genome sequences of Fistulina hepatica and Cylindrobasidium torrendii.</title>
        <authorList>
            <person name="Floudas D."/>
            <person name="Held B.W."/>
            <person name="Riley R."/>
            <person name="Nagy L.G."/>
            <person name="Koehler G."/>
            <person name="Ransdell A.S."/>
            <person name="Younus H."/>
            <person name="Chow J."/>
            <person name="Chiniquy J."/>
            <person name="Lipzen A."/>
            <person name="Tritt A."/>
            <person name="Sun H."/>
            <person name="Haridas S."/>
            <person name="LaButti K."/>
            <person name="Ohm R.A."/>
            <person name="Kues U."/>
            <person name="Blanchette R.A."/>
            <person name="Grigoriev I.V."/>
            <person name="Minto R.E."/>
            <person name="Hibbett D.S."/>
        </authorList>
    </citation>
    <scope>NUCLEOTIDE SEQUENCE [LARGE SCALE GENOMIC DNA]</scope>
    <source>
        <strain evidence="2 3">FP15055 ss-10</strain>
    </source>
</reference>
<dbReference type="EMBL" id="KN880935">
    <property type="protein sequence ID" value="KIY61475.1"/>
    <property type="molecule type" value="Genomic_DNA"/>
</dbReference>
<keyword evidence="3" id="KW-1185">Reference proteome</keyword>
<organism evidence="2 3">
    <name type="scientific">Cylindrobasidium torrendii FP15055 ss-10</name>
    <dbReference type="NCBI Taxonomy" id="1314674"/>
    <lineage>
        <taxon>Eukaryota</taxon>
        <taxon>Fungi</taxon>
        <taxon>Dikarya</taxon>
        <taxon>Basidiomycota</taxon>
        <taxon>Agaricomycotina</taxon>
        <taxon>Agaricomycetes</taxon>
        <taxon>Agaricomycetidae</taxon>
        <taxon>Agaricales</taxon>
        <taxon>Marasmiineae</taxon>
        <taxon>Physalacriaceae</taxon>
        <taxon>Cylindrobasidium</taxon>
    </lineage>
</organism>
<dbReference type="STRING" id="1314674.A0A0D7ATY7"/>
<dbReference type="AlphaFoldDB" id="A0A0D7ATY7"/>
<evidence type="ECO:0000256" key="1">
    <source>
        <dbReference type="SAM" id="MobiDB-lite"/>
    </source>
</evidence>
<gene>
    <name evidence="2" type="ORF">CYLTODRAFT_459837</name>
</gene>
<name>A0A0D7ATY7_9AGAR</name>
<dbReference type="OrthoDB" id="2634326at2759"/>
<evidence type="ECO:0000313" key="2">
    <source>
        <dbReference type="EMBL" id="KIY61475.1"/>
    </source>
</evidence>
<feature type="region of interest" description="Disordered" evidence="1">
    <location>
        <begin position="364"/>
        <end position="414"/>
    </location>
</feature>
<proteinExistence type="predicted"/>
<sequence>MAQSFSSENVGSRSSNTYLYGLVGGIFPDPREPGASLVISSPNMLSIPNPLVHVQRAIRQYSNGGFGVDDFTLHPQVFRQSQVHLPLILAPRFDQPGSGRAIIHQPLDRDAWEESYTRATYGIIKTSYASAMEGKVQELAKRFERAVDMAALSGSADASILATRKGLIRSLKNRVGRFTIPNTYEDLVVLWAACQRLYHDILSFMDWFEVYREIFKDIPTIPRPVDTERLGAITSSYEDAEALYKAGLPTYFIRPAPAVDLSRDIKYLLPTHTMNSLLSQTSIVAINHQYGTSSAKVLINPQVSKPSCPVLFRGKAKSPHRAAAMNLWMQMAHPLQRARRDWTAQDITRLKEFGVFDPTVHILPSDEPAPSITTPSSSTARTSSQRGNAKSNALLPAKATTKAAAPSGPSKWANQSRLMPPRLMIWSNALEDAGHNFNPSAPPTWPSAAKSKTDWRGYALPDPNFISNMSNPETRDHCLRTYVHHRAALLFRVEHLLDCAIKASNWRTNMLAGYLEIKPGSSNAKALEMAHEEVNSSLRMLGYKDTVDFRAPQDDMKWQGAYMMRKERLSLSTTRSILSELNEIQWRWELCRLDWVLLDRVRVLSQDESAVNDKDLGAQRRQHVLTAITHFDRSLVPAALFYKSQQGFASRNTTTRAKALNELAGVMDEWQEEWRVDGAVLRQLQGICSMRQGELEDDDGRISSMLDMMERSLAAHYVSAFKKVFARAPIVPRDTKTWAV</sequence>
<evidence type="ECO:0000313" key="3">
    <source>
        <dbReference type="Proteomes" id="UP000054007"/>
    </source>
</evidence>